<sequence length="337" mass="39120">MDANDLILYTSDDGEAQLVLRVLDGQVWLTQLEMAELYQTSKQNISLHVQNVLAEGELTEEATVKENLTVQAEGSRQVRRNLAYYALPMIIAVGYRVRSTRGTQFRQWATRTLGEYLQKGFVMDDARLKEPRWDYFDELLKRIRDIRASEKRFYQKVRDLFTLAEDYRANEQDTARLFAEVQNKLFFAVTGHTAAELIVQRADASAPNMNLLSFKGDRVRKADVVVAKNYLNAEELDQLNRLVGMFLDFAELRAEQRKHLMLADWRQYIDSFMAFNEQPLLRTAGSISHEQMKQVAHERYETFDQHRRSAEALAADAQELAELERLEKRLSAKKKSK</sequence>
<reference evidence="1 2" key="1">
    <citation type="submission" date="2024-01" db="EMBL/GenBank/DDBJ databases">
        <title>Unpublished Manusciprt.</title>
        <authorList>
            <person name="Duman M."/>
            <person name="Valdes E.G."/>
            <person name="Ajmi N."/>
            <person name="Altun S."/>
            <person name="Saticioglu I.B."/>
        </authorList>
    </citation>
    <scope>NUCLEOTIDE SEQUENCE [LARGE SCALE GENOMIC DNA]</scope>
    <source>
        <strain evidence="1 2">148P</strain>
    </source>
</reference>
<dbReference type="GeneID" id="49866282"/>
<evidence type="ECO:0000313" key="1">
    <source>
        <dbReference type="EMBL" id="MEE1931648.1"/>
    </source>
</evidence>
<organism evidence="1 2">
    <name type="scientific">Pseudomonas ulcerans</name>
    <dbReference type="NCBI Taxonomy" id="3115852"/>
    <lineage>
        <taxon>Bacteria</taxon>
        <taxon>Pseudomonadati</taxon>
        <taxon>Pseudomonadota</taxon>
        <taxon>Gammaproteobacteria</taxon>
        <taxon>Pseudomonadales</taxon>
        <taxon>Pseudomonadaceae</taxon>
        <taxon>Pseudomonas</taxon>
    </lineage>
</organism>
<dbReference type="PIRSF" id="PIRSF015268">
    <property type="entry name" value="Virulence_RhuM"/>
    <property type="match status" value="1"/>
</dbReference>
<dbReference type="Proteomes" id="UP001335100">
    <property type="component" value="Unassembled WGS sequence"/>
</dbReference>
<dbReference type="PANTHER" id="PTHR35810:SF1">
    <property type="entry name" value="CYTOPLASMIC PROTEIN"/>
    <property type="match status" value="1"/>
</dbReference>
<accession>A0ABU7HJF7</accession>
<dbReference type="Pfam" id="PF13310">
    <property type="entry name" value="Virulence_RhuM"/>
    <property type="match status" value="1"/>
</dbReference>
<dbReference type="EMBL" id="JAZDQJ010000001">
    <property type="protein sequence ID" value="MEE1931648.1"/>
    <property type="molecule type" value="Genomic_DNA"/>
</dbReference>
<name>A0ABU7HJF7_9PSED</name>
<dbReference type="InterPro" id="IPR011204">
    <property type="entry name" value="Virulence_RhuM-like"/>
</dbReference>
<keyword evidence="2" id="KW-1185">Reference proteome</keyword>
<protein>
    <submittedName>
        <fullName evidence="1">Virulence RhuM family protein</fullName>
    </submittedName>
</protein>
<gene>
    <name evidence="1" type="ORF">V0R50_00325</name>
</gene>
<evidence type="ECO:0000313" key="2">
    <source>
        <dbReference type="Proteomes" id="UP001335100"/>
    </source>
</evidence>
<dbReference type="RefSeq" id="WP_003291346.1">
    <property type="nucleotide sequence ID" value="NZ_JAZDQJ010000001.1"/>
</dbReference>
<comment type="caution">
    <text evidence="1">The sequence shown here is derived from an EMBL/GenBank/DDBJ whole genome shotgun (WGS) entry which is preliminary data.</text>
</comment>
<dbReference type="PANTHER" id="PTHR35810">
    <property type="entry name" value="CYTOPLASMIC PROTEIN-RELATED"/>
    <property type="match status" value="1"/>
</dbReference>
<proteinExistence type="predicted"/>